<dbReference type="AlphaFoldDB" id="A0A017T0T5"/>
<evidence type="ECO:0000313" key="1">
    <source>
        <dbReference type="EMBL" id="EYF02577.1"/>
    </source>
</evidence>
<comment type="caution">
    <text evidence="1">The sequence shown here is derived from an EMBL/GenBank/DDBJ whole genome shotgun (WGS) entry which is preliminary data.</text>
</comment>
<dbReference type="Proteomes" id="UP000019678">
    <property type="component" value="Unassembled WGS sequence"/>
</dbReference>
<protein>
    <submittedName>
        <fullName evidence="1">Uncharacterized protein</fullName>
    </submittedName>
</protein>
<accession>A0A017T0T5</accession>
<proteinExistence type="predicted"/>
<dbReference type="EMBL" id="ASRX01000059">
    <property type="protein sequence ID" value="EYF02577.1"/>
    <property type="molecule type" value="Genomic_DNA"/>
</dbReference>
<reference evidence="1 2" key="1">
    <citation type="submission" date="2013-05" db="EMBL/GenBank/DDBJ databases">
        <title>Genome assembly of Chondromyces apiculatus DSM 436.</title>
        <authorList>
            <person name="Sharma G."/>
            <person name="Khatri I."/>
            <person name="Kaur C."/>
            <person name="Mayilraj S."/>
            <person name="Subramanian S."/>
        </authorList>
    </citation>
    <scope>NUCLEOTIDE SEQUENCE [LARGE SCALE GENOMIC DNA]</scope>
    <source>
        <strain evidence="1 2">DSM 436</strain>
    </source>
</reference>
<sequence length="125" mass="13849">MFWRRRVERDLAAKRGGDEPRMGEGCGDGSAVIVEARQPWRAPRQAARDHGQAIVTVSRSCEGREGIHVVARGGLALAACAPGRAAWLPEEGARHRMLLAARSMSLAHRRHRGDLVRALRLKRAW</sequence>
<organism evidence="1 2">
    <name type="scientific">Chondromyces apiculatus DSM 436</name>
    <dbReference type="NCBI Taxonomy" id="1192034"/>
    <lineage>
        <taxon>Bacteria</taxon>
        <taxon>Pseudomonadati</taxon>
        <taxon>Myxococcota</taxon>
        <taxon>Polyangia</taxon>
        <taxon>Polyangiales</taxon>
        <taxon>Polyangiaceae</taxon>
        <taxon>Chondromyces</taxon>
    </lineage>
</organism>
<gene>
    <name evidence="1" type="ORF">CAP_6784</name>
</gene>
<keyword evidence="2" id="KW-1185">Reference proteome</keyword>
<name>A0A017T0T5_9BACT</name>
<evidence type="ECO:0000313" key="2">
    <source>
        <dbReference type="Proteomes" id="UP000019678"/>
    </source>
</evidence>